<dbReference type="AlphaFoldDB" id="A0A016WE68"/>
<dbReference type="CDD" id="cd14361">
    <property type="entry name" value="UBA_HYPK"/>
    <property type="match status" value="1"/>
</dbReference>
<protein>
    <recommendedName>
        <fullName evidence="2">Nascent polypeptide-associated complex subunit alpha-like UBA domain-containing protein</fullName>
    </recommendedName>
</protein>
<feature type="domain" description="Nascent polypeptide-associated complex subunit alpha-like UBA" evidence="2">
    <location>
        <begin position="96"/>
        <end position="136"/>
    </location>
</feature>
<organism evidence="3 4">
    <name type="scientific">Ancylostoma ceylanicum</name>
    <dbReference type="NCBI Taxonomy" id="53326"/>
    <lineage>
        <taxon>Eukaryota</taxon>
        <taxon>Metazoa</taxon>
        <taxon>Ecdysozoa</taxon>
        <taxon>Nematoda</taxon>
        <taxon>Chromadorea</taxon>
        <taxon>Rhabditida</taxon>
        <taxon>Rhabditina</taxon>
        <taxon>Rhabditomorpha</taxon>
        <taxon>Strongyloidea</taxon>
        <taxon>Ancylostomatidae</taxon>
        <taxon>Ancylostomatinae</taxon>
        <taxon>Ancylostoma</taxon>
    </lineage>
</organism>
<evidence type="ECO:0000256" key="1">
    <source>
        <dbReference type="SAM" id="MobiDB-lite"/>
    </source>
</evidence>
<evidence type="ECO:0000313" key="4">
    <source>
        <dbReference type="Proteomes" id="UP000024635"/>
    </source>
</evidence>
<dbReference type="Pfam" id="PF19026">
    <property type="entry name" value="UBA_HYPK"/>
    <property type="match status" value="1"/>
</dbReference>
<dbReference type="EMBL" id="JARK01000356">
    <property type="protein sequence ID" value="EYC37935.1"/>
    <property type="molecule type" value="Genomic_DNA"/>
</dbReference>
<sequence>MADKDDAPEEEAKQNDKHNWGAADLEKASFNGLNGRNMSFPFHIIHFSFWHQSNYFAHEVLFQVKEVVEDKDDLNMSSDALGKIMSHPQPVRQKIINIKKDDLEMIMNELELPKSVVERKLIEVNGDPMAAMKSFIGFDS</sequence>
<evidence type="ECO:0000313" key="3">
    <source>
        <dbReference type="EMBL" id="EYC37935.1"/>
    </source>
</evidence>
<gene>
    <name evidence="3" type="primary">Acey_s0756.g2090</name>
    <name evidence="3" type="synonym">Acey-F13G3.10</name>
    <name evidence="3" type="ORF">Y032_0756g2090</name>
</gene>
<feature type="region of interest" description="Disordered" evidence="1">
    <location>
        <begin position="1"/>
        <end position="20"/>
    </location>
</feature>
<accession>A0A016WE68</accession>
<name>A0A016WE68_9BILA</name>
<dbReference type="OrthoDB" id="285219at2759"/>
<reference evidence="4" key="1">
    <citation type="journal article" date="2015" name="Nat. Genet.">
        <title>The genome and transcriptome of the zoonotic hookworm Ancylostoma ceylanicum identify infection-specific gene families.</title>
        <authorList>
            <person name="Schwarz E.M."/>
            <person name="Hu Y."/>
            <person name="Antoshechkin I."/>
            <person name="Miller M.M."/>
            <person name="Sternberg P.W."/>
            <person name="Aroian R.V."/>
        </authorList>
    </citation>
    <scope>NUCLEOTIDE SEQUENCE</scope>
    <source>
        <strain evidence="4">HY135</strain>
    </source>
</reference>
<keyword evidence="4" id="KW-1185">Reference proteome</keyword>
<proteinExistence type="predicted"/>
<dbReference type="InterPro" id="IPR038922">
    <property type="entry name" value="HYPK_UBA"/>
</dbReference>
<dbReference type="InterPro" id="IPR044034">
    <property type="entry name" value="NAC-like_UBA"/>
</dbReference>
<evidence type="ECO:0000259" key="2">
    <source>
        <dbReference type="Pfam" id="PF19026"/>
    </source>
</evidence>
<dbReference type="Proteomes" id="UP000024635">
    <property type="component" value="Unassembled WGS sequence"/>
</dbReference>
<dbReference type="STRING" id="53326.A0A016WE68"/>
<comment type="caution">
    <text evidence="3">The sequence shown here is derived from an EMBL/GenBank/DDBJ whole genome shotgun (WGS) entry which is preliminary data.</text>
</comment>